<protein>
    <submittedName>
        <fullName evidence="2">Glycosyltransferase family 10 (Fucosyltransferase)</fullName>
    </submittedName>
</protein>
<comment type="caution">
    <text evidence="2">The sequence shown here is derived from an EMBL/GenBank/DDBJ whole genome shotgun (WGS) entry which is preliminary data.</text>
</comment>
<dbReference type="OrthoDB" id="9791032at2"/>
<dbReference type="Pfam" id="PF00852">
    <property type="entry name" value="Glyco_transf_10"/>
    <property type="match status" value="1"/>
</dbReference>
<keyword evidence="2" id="KW-0328">Glycosyltransferase</keyword>
<keyword evidence="2" id="KW-0808">Transferase</keyword>
<dbReference type="Proteomes" id="UP000320176">
    <property type="component" value="Unassembled WGS sequence"/>
</dbReference>
<reference evidence="2 3" key="1">
    <citation type="submission" date="2019-02" db="EMBL/GenBank/DDBJ databases">
        <title>Deep-cultivation of Planctomycetes and their phenomic and genomic characterization uncovers novel biology.</title>
        <authorList>
            <person name="Wiegand S."/>
            <person name="Jogler M."/>
            <person name="Boedeker C."/>
            <person name="Pinto D."/>
            <person name="Vollmers J."/>
            <person name="Rivas-Marin E."/>
            <person name="Kohn T."/>
            <person name="Peeters S.H."/>
            <person name="Heuer A."/>
            <person name="Rast P."/>
            <person name="Oberbeckmann S."/>
            <person name="Bunk B."/>
            <person name="Jeske O."/>
            <person name="Meyerdierks A."/>
            <person name="Storesund J.E."/>
            <person name="Kallscheuer N."/>
            <person name="Luecker S."/>
            <person name="Lage O.M."/>
            <person name="Pohl T."/>
            <person name="Merkel B.J."/>
            <person name="Hornburger P."/>
            <person name="Mueller R.-W."/>
            <person name="Bruemmer F."/>
            <person name="Labrenz M."/>
            <person name="Spormann A.M."/>
            <person name="Op Den Camp H."/>
            <person name="Overmann J."/>
            <person name="Amann R."/>
            <person name="Jetten M.S.M."/>
            <person name="Mascher T."/>
            <person name="Medema M.H."/>
            <person name="Devos D.P."/>
            <person name="Kaster A.-K."/>
            <person name="Ovreas L."/>
            <person name="Rohde M."/>
            <person name="Galperin M.Y."/>
            <person name="Jogler C."/>
        </authorList>
    </citation>
    <scope>NUCLEOTIDE SEQUENCE [LARGE SCALE GENOMIC DNA]</scope>
    <source>
        <strain evidence="2 3">Pla52n</strain>
    </source>
</reference>
<proteinExistence type="predicted"/>
<dbReference type="Gene3D" id="3.40.50.11660">
    <property type="entry name" value="Glycosyl transferase family 10, C-terminal domain"/>
    <property type="match status" value="1"/>
</dbReference>
<dbReference type="EMBL" id="SJPN01000002">
    <property type="protein sequence ID" value="TWU05956.1"/>
    <property type="molecule type" value="Genomic_DNA"/>
</dbReference>
<dbReference type="SUPFAM" id="SSF53756">
    <property type="entry name" value="UDP-Glycosyltransferase/glycogen phosphorylase"/>
    <property type="match status" value="1"/>
</dbReference>
<feature type="domain" description="Fucosyltransferase C-terminal" evidence="1">
    <location>
        <begin position="138"/>
        <end position="227"/>
    </location>
</feature>
<name>A0A5C6B3U8_9BACT</name>
<evidence type="ECO:0000313" key="2">
    <source>
        <dbReference type="EMBL" id="TWU05956.1"/>
    </source>
</evidence>
<dbReference type="AlphaFoldDB" id="A0A5C6B3U8"/>
<evidence type="ECO:0000313" key="3">
    <source>
        <dbReference type="Proteomes" id="UP000320176"/>
    </source>
</evidence>
<dbReference type="GO" id="GO:0016757">
    <property type="term" value="F:glycosyltransferase activity"/>
    <property type="evidence" value="ECO:0007669"/>
    <property type="project" value="UniProtKB-KW"/>
</dbReference>
<dbReference type="RefSeq" id="WP_146519121.1">
    <property type="nucleotide sequence ID" value="NZ_CP151726.1"/>
</dbReference>
<sequence length="326" mass="36880">MPDCSLNSDAIRIDCRGIKIGPPTVEIRWADQLYQFVLDDVLKRGASFHAGLFANMHVTDEAALSYPRHQRFAALLESPINACYEHLSLLEQRFDCIYTHQHHLIQKGAPYRELHFGTNWVSVWTDSDSDSVLKSQTEKVKHVSFMGSIQHTDSGAYSFRRSVAQHALERSDVDCFGKGIKEVGGKEEAIAPYRFSIAMENAASDFYFSEKLIDCLLVDTIPIYYGCDGIGKLFDQRGLLCFSTLDELEQILSRVNSELYDHLKPFALKNKEIAIRNGWHSHPSLFRRVAQSLPPGLGSWQPISITPPSVFHRAAKKLATMFSLNR</sequence>
<dbReference type="InterPro" id="IPR055270">
    <property type="entry name" value="Glyco_tran_10_C"/>
</dbReference>
<evidence type="ECO:0000259" key="1">
    <source>
        <dbReference type="Pfam" id="PF00852"/>
    </source>
</evidence>
<dbReference type="InterPro" id="IPR038577">
    <property type="entry name" value="GT10-like_C_sf"/>
</dbReference>
<gene>
    <name evidence="2" type="ORF">Pla52n_16720</name>
</gene>
<accession>A0A5C6B3U8</accession>
<keyword evidence="3" id="KW-1185">Reference proteome</keyword>
<organism evidence="2 3">
    <name type="scientific">Stieleria varia</name>
    <dbReference type="NCBI Taxonomy" id="2528005"/>
    <lineage>
        <taxon>Bacteria</taxon>
        <taxon>Pseudomonadati</taxon>
        <taxon>Planctomycetota</taxon>
        <taxon>Planctomycetia</taxon>
        <taxon>Pirellulales</taxon>
        <taxon>Pirellulaceae</taxon>
        <taxon>Stieleria</taxon>
    </lineage>
</organism>